<accession>A0ACB9MDR7</accession>
<protein>
    <submittedName>
        <fullName evidence="1">Uncharacterized protein</fullName>
    </submittedName>
</protein>
<proteinExistence type="predicted"/>
<comment type="caution">
    <text evidence="1">The sequence shown here is derived from an EMBL/GenBank/DDBJ whole genome shotgun (WGS) entry which is preliminary data.</text>
</comment>
<name>A0ACB9MDR7_BAUVA</name>
<organism evidence="1 2">
    <name type="scientific">Bauhinia variegata</name>
    <name type="common">Purple orchid tree</name>
    <name type="synonym">Phanera variegata</name>
    <dbReference type="NCBI Taxonomy" id="167791"/>
    <lineage>
        <taxon>Eukaryota</taxon>
        <taxon>Viridiplantae</taxon>
        <taxon>Streptophyta</taxon>
        <taxon>Embryophyta</taxon>
        <taxon>Tracheophyta</taxon>
        <taxon>Spermatophyta</taxon>
        <taxon>Magnoliopsida</taxon>
        <taxon>eudicotyledons</taxon>
        <taxon>Gunneridae</taxon>
        <taxon>Pentapetalae</taxon>
        <taxon>rosids</taxon>
        <taxon>fabids</taxon>
        <taxon>Fabales</taxon>
        <taxon>Fabaceae</taxon>
        <taxon>Cercidoideae</taxon>
        <taxon>Cercideae</taxon>
        <taxon>Bauhiniinae</taxon>
        <taxon>Bauhinia</taxon>
    </lineage>
</organism>
<gene>
    <name evidence="1" type="ORF">L6164_021981</name>
</gene>
<keyword evidence="2" id="KW-1185">Reference proteome</keyword>
<dbReference type="Proteomes" id="UP000828941">
    <property type="component" value="Chromosome 9"/>
</dbReference>
<reference evidence="1 2" key="1">
    <citation type="journal article" date="2022" name="DNA Res.">
        <title>Chromosomal-level genome assembly of the orchid tree Bauhinia variegata (Leguminosae; Cercidoideae) supports the allotetraploid origin hypothesis of Bauhinia.</title>
        <authorList>
            <person name="Zhong Y."/>
            <person name="Chen Y."/>
            <person name="Zheng D."/>
            <person name="Pang J."/>
            <person name="Liu Y."/>
            <person name="Luo S."/>
            <person name="Meng S."/>
            <person name="Qian L."/>
            <person name="Wei D."/>
            <person name="Dai S."/>
            <person name="Zhou R."/>
        </authorList>
    </citation>
    <scope>NUCLEOTIDE SEQUENCE [LARGE SCALE GENOMIC DNA]</scope>
    <source>
        <strain evidence="1">BV-YZ2020</strain>
    </source>
</reference>
<evidence type="ECO:0000313" key="2">
    <source>
        <dbReference type="Proteomes" id="UP000828941"/>
    </source>
</evidence>
<evidence type="ECO:0000313" key="1">
    <source>
        <dbReference type="EMBL" id="KAI4322270.1"/>
    </source>
</evidence>
<dbReference type="EMBL" id="CM039434">
    <property type="protein sequence ID" value="KAI4322270.1"/>
    <property type="molecule type" value="Genomic_DNA"/>
</dbReference>
<sequence length="83" mass="9193">MLTGWARGAAAKRLPRPPKLSKESLSSLLILFRLFDLQIDFLDSYLIISITSAGNGRFIFLKDNLDAILLRAAMEIQGMIASP</sequence>